<dbReference type="InterPro" id="IPR050369">
    <property type="entry name" value="RBOH/FRE"/>
</dbReference>
<dbReference type="InterPro" id="IPR002048">
    <property type="entry name" value="EF_hand_dom"/>
</dbReference>
<evidence type="ECO:0000256" key="3">
    <source>
        <dbReference type="ARBA" id="ARBA00022692"/>
    </source>
</evidence>
<keyword evidence="9" id="KW-0560">Oxidoreductase</keyword>
<reference evidence="14 15" key="2">
    <citation type="submission" date="2018-11" db="EMBL/GenBank/DDBJ databases">
        <authorList>
            <consortium name="Pathogen Informatics"/>
        </authorList>
    </citation>
    <scope>NUCLEOTIDE SEQUENCE [LARGE SCALE GENOMIC DNA]</scope>
</reference>
<dbReference type="PANTHER" id="PTHR11972:SF175">
    <property type="entry name" value="NAD(P)H OXIDASE (H2O2-FORMING)"/>
    <property type="match status" value="1"/>
</dbReference>
<evidence type="ECO:0000313" key="16">
    <source>
        <dbReference type="WBParaSite" id="SBAD_0000959401-mRNA-1"/>
    </source>
</evidence>
<keyword evidence="5" id="KW-0274">FAD</keyword>
<dbReference type="PANTHER" id="PTHR11972">
    <property type="entry name" value="NADPH OXIDASE"/>
    <property type="match status" value="1"/>
</dbReference>
<accession>A0A183J065</accession>
<evidence type="ECO:0000256" key="9">
    <source>
        <dbReference type="ARBA" id="ARBA00023002"/>
    </source>
</evidence>
<protein>
    <submittedName>
        <fullName evidence="16">EF-hand domain-containing protein</fullName>
    </submittedName>
</protein>
<dbReference type="InterPro" id="IPR017938">
    <property type="entry name" value="Riboflavin_synthase-like_b-brl"/>
</dbReference>
<dbReference type="EMBL" id="UZAM01012508">
    <property type="protein sequence ID" value="VDP22192.1"/>
    <property type="molecule type" value="Genomic_DNA"/>
</dbReference>
<evidence type="ECO:0000256" key="2">
    <source>
        <dbReference type="ARBA" id="ARBA00022630"/>
    </source>
</evidence>
<dbReference type="InterPro" id="IPR013130">
    <property type="entry name" value="Fe3_Rdtase_TM_dom"/>
</dbReference>
<keyword evidence="15" id="KW-1185">Reference proteome</keyword>
<evidence type="ECO:0000259" key="12">
    <source>
        <dbReference type="PROSITE" id="PS50222"/>
    </source>
</evidence>
<keyword evidence="10 11" id="KW-0472">Membrane</keyword>
<evidence type="ECO:0000259" key="13">
    <source>
        <dbReference type="PROSITE" id="PS51384"/>
    </source>
</evidence>
<dbReference type="FunFam" id="2.40.30.10:FF:000059">
    <property type="entry name" value="dual oxidase isoform X1"/>
    <property type="match status" value="1"/>
</dbReference>
<dbReference type="GO" id="GO:0042742">
    <property type="term" value="P:defense response to bacterium"/>
    <property type="evidence" value="ECO:0007669"/>
    <property type="project" value="UniProtKB-ARBA"/>
</dbReference>
<feature type="domain" description="FAD-binding FR-type" evidence="13">
    <location>
        <begin position="385"/>
        <end position="495"/>
    </location>
</feature>
<feature type="transmembrane region" description="Helical" evidence="11">
    <location>
        <begin position="473"/>
        <end position="493"/>
    </location>
</feature>
<dbReference type="InterPro" id="IPR018247">
    <property type="entry name" value="EF_Hand_1_Ca_BS"/>
</dbReference>
<dbReference type="SUPFAM" id="SSF47473">
    <property type="entry name" value="EF-hand"/>
    <property type="match status" value="1"/>
</dbReference>
<proteinExistence type="predicted"/>
<comment type="subcellular location">
    <subcellularLocation>
        <location evidence="1">Membrane</location>
        <topology evidence="1">Multi-pass membrane protein</topology>
    </subcellularLocation>
</comment>
<evidence type="ECO:0000256" key="1">
    <source>
        <dbReference type="ARBA" id="ARBA00004141"/>
    </source>
</evidence>
<organism evidence="16">
    <name type="scientific">Soboliphyme baturini</name>
    <dbReference type="NCBI Taxonomy" id="241478"/>
    <lineage>
        <taxon>Eukaryota</taxon>
        <taxon>Metazoa</taxon>
        <taxon>Ecdysozoa</taxon>
        <taxon>Nematoda</taxon>
        <taxon>Enoplea</taxon>
        <taxon>Dorylaimia</taxon>
        <taxon>Dioctophymatida</taxon>
        <taxon>Dioctophymatoidea</taxon>
        <taxon>Soboliphymatidae</taxon>
        <taxon>Soboliphyme</taxon>
    </lineage>
</organism>
<feature type="domain" description="EF-hand" evidence="12">
    <location>
        <begin position="139"/>
        <end position="174"/>
    </location>
</feature>
<evidence type="ECO:0000313" key="15">
    <source>
        <dbReference type="Proteomes" id="UP000270296"/>
    </source>
</evidence>
<dbReference type="Gene3D" id="1.10.238.10">
    <property type="entry name" value="EF-hand"/>
    <property type="match status" value="1"/>
</dbReference>
<keyword evidence="2" id="KW-0285">Flavoprotein</keyword>
<evidence type="ECO:0000256" key="7">
    <source>
        <dbReference type="ARBA" id="ARBA00022857"/>
    </source>
</evidence>
<evidence type="ECO:0000256" key="4">
    <source>
        <dbReference type="ARBA" id="ARBA00022723"/>
    </source>
</evidence>
<feature type="transmembrane region" description="Helical" evidence="11">
    <location>
        <begin position="364"/>
        <end position="381"/>
    </location>
</feature>
<dbReference type="PROSITE" id="PS00018">
    <property type="entry name" value="EF_HAND_1"/>
    <property type="match status" value="1"/>
</dbReference>
<dbReference type="InterPro" id="IPR013112">
    <property type="entry name" value="FAD-bd_8"/>
</dbReference>
<dbReference type="Proteomes" id="UP000270296">
    <property type="component" value="Unassembled WGS sequence"/>
</dbReference>
<feature type="transmembrane region" description="Helical" evidence="11">
    <location>
        <begin position="335"/>
        <end position="352"/>
    </location>
</feature>
<keyword evidence="8 11" id="KW-1133">Transmembrane helix</keyword>
<dbReference type="PROSITE" id="PS51384">
    <property type="entry name" value="FAD_FR"/>
    <property type="match status" value="1"/>
</dbReference>
<dbReference type="InterPro" id="IPR017927">
    <property type="entry name" value="FAD-bd_FR_type"/>
</dbReference>
<keyword evidence="6" id="KW-0106">Calcium</keyword>
<keyword evidence="7" id="KW-0521">NADP</keyword>
<evidence type="ECO:0000256" key="10">
    <source>
        <dbReference type="ARBA" id="ARBA00023136"/>
    </source>
</evidence>
<dbReference type="OrthoDB" id="6019201at2759"/>
<dbReference type="GO" id="GO:0042554">
    <property type="term" value="P:superoxide anion generation"/>
    <property type="evidence" value="ECO:0007669"/>
    <property type="project" value="TreeGrafter"/>
</dbReference>
<dbReference type="GO" id="GO:0009653">
    <property type="term" value="P:anatomical structure morphogenesis"/>
    <property type="evidence" value="ECO:0007669"/>
    <property type="project" value="UniProtKB-ARBA"/>
</dbReference>
<evidence type="ECO:0000256" key="6">
    <source>
        <dbReference type="ARBA" id="ARBA00022837"/>
    </source>
</evidence>
<dbReference type="Gene3D" id="2.40.30.10">
    <property type="entry name" value="Translation factors"/>
    <property type="match status" value="1"/>
</dbReference>
<dbReference type="SUPFAM" id="SSF63380">
    <property type="entry name" value="Riboflavin synthase domain-like"/>
    <property type="match status" value="1"/>
</dbReference>
<dbReference type="Pfam" id="PF08022">
    <property type="entry name" value="FAD_binding_8"/>
    <property type="match status" value="1"/>
</dbReference>
<dbReference type="GO" id="GO:0005509">
    <property type="term" value="F:calcium ion binding"/>
    <property type="evidence" value="ECO:0007669"/>
    <property type="project" value="InterPro"/>
</dbReference>
<dbReference type="AlphaFoldDB" id="A0A183J065"/>
<evidence type="ECO:0000256" key="11">
    <source>
        <dbReference type="SAM" id="Phobius"/>
    </source>
</evidence>
<gene>
    <name evidence="14" type="ORF">SBAD_LOCUS9263</name>
</gene>
<dbReference type="PROSITE" id="PS50222">
    <property type="entry name" value="EF_HAND_2"/>
    <property type="match status" value="1"/>
</dbReference>
<dbReference type="InterPro" id="IPR011992">
    <property type="entry name" value="EF-hand-dom_pair"/>
</dbReference>
<keyword evidence="3 11" id="KW-0812">Transmembrane</keyword>
<dbReference type="GO" id="GO:0016175">
    <property type="term" value="F:superoxide-generating NAD(P)H oxidase activity"/>
    <property type="evidence" value="ECO:0007669"/>
    <property type="project" value="UniProtKB-ARBA"/>
</dbReference>
<sequence>MVLRFDSFSYCAKFLNSLELLLYRNKKTVNLSHTDTARLLSTAETIEIRKQKLEQFFREAYAKAFGMPDTYSDSDEMKKCSSEAVLRTTLTRAEFANALGMDEEDLLIQRLFSCVARSNPEKICFQDFLNTVIKFAKGSVKEKLEIFFAMCDRSSSGQVDREEFCSFMRSIVTSADFNVMSEHRDLRRVMGLGISFSRGSAAGISLCMGVILLTVCRNVITKIRETPIGQYIPFDSAITFHKIVGITAGIFSAIHSAGHCINFYHISTQDIECLQCLFQEAFFSANLYFSSDVKPSVSYWLYGTVTGVTGILLVAVMAILYVFSVPSVLNNAYHAFRVTHTLNIAVYALTIIHGLPKLVSPPSFGFYILAPVIILFMDRLMGMRHDYKNLEILSAKTLSSNVTYIKLKRPKNFNFRSGQWVRLRCPAFNHKMNEWHAFSLASTPRDRVLKIFVKALGPWTWKLRNGIQQAQKFGLPYPTVFCFCLMIVSLQFMRQKH</sequence>
<evidence type="ECO:0000256" key="8">
    <source>
        <dbReference type="ARBA" id="ARBA00022989"/>
    </source>
</evidence>
<name>A0A183J065_9BILA</name>
<dbReference type="GO" id="GO:0043020">
    <property type="term" value="C:NADPH oxidase complex"/>
    <property type="evidence" value="ECO:0007669"/>
    <property type="project" value="TreeGrafter"/>
</dbReference>
<reference evidence="16" key="1">
    <citation type="submission" date="2016-06" db="UniProtKB">
        <authorList>
            <consortium name="WormBaseParasite"/>
        </authorList>
    </citation>
    <scope>IDENTIFICATION</scope>
</reference>
<dbReference type="WBParaSite" id="SBAD_0000959401-mRNA-1">
    <property type="protein sequence ID" value="SBAD_0000959401-mRNA-1"/>
    <property type="gene ID" value="SBAD_0000959401"/>
</dbReference>
<evidence type="ECO:0000256" key="5">
    <source>
        <dbReference type="ARBA" id="ARBA00022827"/>
    </source>
</evidence>
<dbReference type="Pfam" id="PF01794">
    <property type="entry name" value="Ferric_reduct"/>
    <property type="match status" value="1"/>
</dbReference>
<feature type="transmembrane region" description="Helical" evidence="11">
    <location>
        <begin position="299"/>
        <end position="323"/>
    </location>
</feature>
<evidence type="ECO:0000313" key="14">
    <source>
        <dbReference type="EMBL" id="VDP22192.1"/>
    </source>
</evidence>
<keyword evidence="4" id="KW-0479">Metal-binding</keyword>